<dbReference type="AlphaFoldDB" id="A0A8B5Y9G1"/>
<dbReference type="Proteomes" id="UP000435910">
    <property type="component" value="Unassembled WGS sequence"/>
</dbReference>
<reference evidence="3 4" key="1">
    <citation type="submission" date="2019-06" db="EMBL/GenBank/DDBJ databases">
        <title>Genome sequence analysis of &gt;100 Bacillus licheniformis strains suggests intrinsic resistance to this species.</title>
        <authorList>
            <person name="Wels M."/>
            <person name="Siezen R.J."/>
            <person name="Johansen E."/>
            <person name="Stuer-Lauridsen B."/>
            <person name="Bjerre K."/>
            <person name="Nielsen B.K.K."/>
        </authorList>
    </citation>
    <scope>NUCLEOTIDE SEQUENCE [LARGE SCALE GENOMIC DNA]</scope>
    <source>
        <strain evidence="3 4">BAC-16736</strain>
    </source>
</reference>
<name>A0A8B5Y9G1_BACLI</name>
<dbReference type="RefSeq" id="WP_006640545.1">
    <property type="nucleotide sequence ID" value="NZ_CAMFKN010000002.1"/>
</dbReference>
<dbReference type="EMBL" id="CP065647">
    <property type="protein sequence ID" value="QPR71125.1"/>
    <property type="molecule type" value="Genomic_DNA"/>
</dbReference>
<protein>
    <recommendedName>
        <fullName evidence="1">Phage ABA sandwich domain-containing protein</fullName>
    </recommendedName>
</protein>
<organism evidence="3 4">
    <name type="scientific">Bacillus licheniformis</name>
    <dbReference type="NCBI Taxonomy" id="1402"/>
    <lineage>
        <taxon>Bacteria</taxon>
        <taxon>Bacillati</taxon>
        <taxon>Bacillota</taxon>
        <taxon>Bacilli</taxon>
        <taxon>Bacillales</taxon>
        <taxon>Bacillaceae</taxon>
        <taxon>Bacillus</taxon>
    </lineage>
</organism>
<evidence type="ECO:0000259" key="1">
    <source>
        <dbReference type="Pfam" id="PF18066"/>
    </source>
</evidence>
<dbReference type="InterPro" id="IPR041270">
    <property type="entry name" value="Phage_ABA_S"/>
</dbReference>
<sequence>MRSNVEINELIQDRLFNGYKKRKITPDECFELLGDIVADELAFDNDGKVVNLKNFAGEMSLALQVVEKLQKGYGLNFYLSREHDFIGLEDWCAAFDEYEAWAEKPEKATCLAALKALKIR</sequence>
<proteinExistence type="predicted"/>
<gene>
    <name evidence="3" type="ORF">CHCC16736_4182</name>
    <name evidence="2" type="ORF">I6G80_14875</name>
</gene>
<evidence type="ECO:0000313" key="4">
    <source>
        <dbReference type="Proteomes" id="UP000435910"/>
    </source>
</evidence>
<dbReference type="Proteomes" id="UP000595038">
    <property type="component" value="Chromosome"/>
</dbReference>
<evidence type="ECO:0000313" key="3">
    <source>
        <dbReference type="EMBL" id="TWL25299.1"/>
    </source>
</evidence>
<dbReference type="Pfam" id="PF18066">
    <property type="entry name" value="Phage_ABA_S"/>
    <property type="match status" value="1"/>
</dbReference>
<reference evidence="2 5" key="2">
    <citation type="submission" date="2020-12" db="EMBL/GenBank/DDBJ databases">
        <title>FDA dAtabase for Regulatory Grade micrObial Sequences (FDA-ARGOS): Supporting development and validation of Infectious Disease Dx tests.</title>
        <authorList>
            <person name="Nelson B."/>
            <person name="Plummer A."/>
            <person name="Tallon L."/>
            <person name="Sadzewicz L."/>
            <person name="Zhao X."/>
            <person name="Boylan J."/>
            <person name="Ott S."/>
            <person name="Bowen H."/>
            <person name="Vavikolanu K."/>
            <person name="Mehta A."/>
            <person name="Aluvathingal J."/>
            <person name="Nadendla S."/>
            <person name="Myers T."/>
            <person name="Yan Y."/>
            <person name="Sichtig H."/>
        </authorList>
    </citation>
    <scope>NUCLEOTIDE SEQUENCE [LARGE SCALE GENOMIC DNA]</scope>
    <source>
        <strain evidence="2 5">FDAARGOS_923</strain>
    </source>
</reference>
<dbReference type="EMBL" id="NILC01000026">
    <property type="protein sequence ID" value="TWL25299.1"/>
    <property type="molecule type" value="Genomic_DNA"/>
</dbReference>
<accession>A0A8B5Y9G1</accession>
<dbReference type="Gene3D" id="3.30.2120.10">
    <property type="entry name" value="Bacillus phage protein-like"/>
    <property type="match status" value="1"/>
</dbReference>
<dbReference type="GeneID" id="92853265"/>
<feature type="domain" description="Phage ABA sandwich" evidence="1">
    <location>
        <begin position="43"/>
        <end position="114"/>
    </location>
</feature>
<evidence type="ECO:0000313" key="2">
    <source>
        <dbReference type="EMBL" id="QPR71125.1"/>
    </source>
</evidence>
<evidence type="ECO:0000313" key="5">
    <source>
        <dbReference type="Proteomes" id="UP000595038"/>
    </source>
</evidence>
<dbReference type="InterPro" id="IPR028985">
    <property type="entry name" value="Bacillus_phage_prot-like"/>
</dbReference>